<keyword evidence="3 4" id="KW-0574">Periplasm</keyword>
<dbReference type="EMBL" id="JACBYR010000003">
    <property type="protein sequence ID" value="NYE85701.1"/>
    <property type="molecule type" value="Genomic_DNA"/>
</dbReference>
<evidence type="ECO:0000259" key="5">
    <source>
        <dbReference type="SMART" id="SM00858"/>
    </source>
</evidence>
<dbReference type="Pfam" id="PF13144">
    <property type="entry name" value="ChapFlgA"/>
    <property type="match status" value="1"/>
</dbReference>
<feature type="signal peptide" evidence="4">
    <location>
        <begin position="1"/>
        <end position="21"/>
    </location>
</feature>
<keyword evidence="6" id="KW-0966">Cell projection</keyword>
<comment type="similarity">
    <text evidence="4">Belongs to the FlgA family.</text>
</comment>
<protein>
    <recommendedName>
        <fullName evidence="4">Flagella basal body P-ring formation protein FlgA</fullName>
    </recommendedName>
</protein>
<evidence type="ECO:0000256" key="2">
    <source>
        <dbReference type="ARBA" id="ARBA00022729"/>
    </source>
</evidence>
<evidence type="ECO:0000313" key="6">
    <source>
        <dbReference type="EMBL" id="NYE85701.1"/>
    </source>
</evidence>
<keyword evidence="7" id="KW-1185">Reference proteome</keyword>
<dbReference type="GO" id="GO:0044780">
    <property type="term" value="P:bacterial-type flagellum assembly"/>
    <property type="evidence" value="ECO:0007669"/>
    <property type="project" value="InterPro"/>
</dbReference>
<feature type="domain" description="SAF" evidence="5">
    <location>
        <begin position="107"/>
        <end position="169"/>
    </location>
</feature>
<dbReference type="PANTHER" id="PTHR36307">
    <property type="entry name" value="FLAGELLA BASAL BODY P-RING FORMATION PROTEIN FLGA"/>
    <property type="match status" value="1"/>
</dbReference>
<sequence length="231" mass="24504">MTRTLFFLVALALAWTTGVNAAPAQGGAAAQAEQMLRERVEAQAQALGARIEIALGSVLDDRLSRAPCQPDVFLPPGTRVWGKTYIGLRCATPNWQVRVPVDVALIVSVPMFVRPMAPGSVVQPGDWTYSDVNMAAWPRGVVTDDKALAGSRIVRQARAGEPIPPDALQSGARMASGDPVQVVLIGPGFTIKAAGKLLQQATPGQSTRVQLESGRTVAGTMRDGREIEVNL</sequence>
<dbReference type="PANTHER" id="PTHR36307:SF1">
    <property type="entry name" value="FLAGELLA BASAL BODY P-RING FORMATION PROTEIN FLGA"/>
    <property type="match status" value="1"/>
</dbReference>
<dbReference type="NCBIfam" id="TIGR03170">
    <property type="entry name" value="flgA_cterm"/>
    <property type="match status" value="1"/>
</dbReference>
<keyword evidence="6" id="KW-0969">Cilium</keyword>
<dbReference type="Pfam" id="PF17656">
    <property type="entry name" value="ChapFlgA_N"/>
    <property type="match status" value="1"/>
</dbReference>
<comment type="function">
    <text evidence="4">Involved in the assembly process of the P-ring formation. It may associate with FlgF on the rod constituting a structure essential for the P-ring assembly or may act as a modulator protein for the P-ring assembly.</text>
</comment>
<dbReference type="InterPro" id="IPR041231">
    <property type="entry name" value="FlgA_N"/>
</dbReference>
<dbReference type="Gene3D" id="2.30.30.760">
    <property type="match status" value="1"/>
</dbReference>
<dbReference type="Proteomes" id="UP000542125">
    <property type="component" value="Unassembled WGS sequence"/>
</dbReference>
<dbReference type="GO" id="GO:0042597">
    <property type="term" value="C:periplasmic space"/>
    <property type="evidence" value="ECO:0007669"/>
    <property type="project" value="UniProtKB-SubCell"/>
</dbReference>
<dbReference type="RefSeq" id="WP_179590030.1">
    <property type="nucleotide sequence ID" value="NZ_JACBYR010000003.1"/>
</dbReference>
<accession>A0A7Y9IZ93</accession>
<comment type="caution">
    <text evidence="6">The sequence shown here is derived from an EMBL/GenBank/DDBJ whole genome shotgun (WGS) entry which is preliminary data.</text>
</comment>
<keyword evidence="2 4" id="KW-0732">Signal</keyword>
<reference evidence="6 7" key="1">
    <citation type="submission" date="2020-07" db="EMBL/GenBank/DDBJ databases">
        <title>Genomic Encyclopedia of Type Strains, Phase IV (KMG-V): Genome sequencing to study the core and pangenomes of soil and plant-associated prokaryotes.</title>
        <authorList>
            <person name="Whitman W."/>
        </authorList>
    </citation>
    <scope>NUCLEOTIDE SEQUENCE [LARGE SCALE GENOMIC DNA]</scope>
    <source>
        <strain evidence="6 7">SAS40</strain>
    </source>
</reference>
<evidence type="ECO:0000256" key="4">
    <source>
        <dbReference type="RuleBase" id="RU362063"/>
    </source>
</evidence>
<dbReference type="InterPro" id="IPR017585">
    <property type="entry name" value="SAF_FlgA"/>
</dbReference>
<dbReference type="CDD" id="cd11614">
    <property type="entry name" value="SAF_CpaB_FlgA_like"/>
    <property type="match status" value="1"/>
</dbReference>
<dbReference type="SMART" id="SM00858">
    <property type="entry name" value="SAF"/>
    <property type="match status" value="1"/>
</dbReference>
<evidence type="ECO:0000256" key="1">
    <source>
        <dbReference type="ARBA" id="ARBA00004418"/>
    </source>
</evidence>
<evidence type="ECO:0000313" key="7">
    <source>
        <dbReference type="Proteomes" id="UP000542125"/>
    </source>
</evidence>
<gene>
    <name evidence="6" type="ORF">FHW18_005020</name>
</gene>
<dbReference type="InterPro" id="IPR013974">
    <property type="entry name" value="SAF"/>
</dbReference>
<organism evidence="6 7">
    <name type="scientific">Pigmentiphaga litoralis</name>
    <dbReference type="NCBI Taxonomy" id="516702"/>
    <lineage>
        <taxon>Bacteria</taxon>
        <taxon>Pseudomonadati</taxon>
        <taxon>Pseudomonadota</taxon>
        <taxon>Betaproteobacteria</taxon>
        <taxon>Burkholderiales</taxon>
        <taxon>Alcaligenaceae</taxon>
        <taxon>Pigmentiphaga</taxon>
    </lineage>
</organism>
<proteinExistence type="inferred from homology"/>
<keyword evidence="4" id="KW-1005">Bacterial flagellum biogenesis</keyword>
<dbReference type="InterPro" id="IPR039246">
    <property type="entry name" value="Flagellar_FlgA"/>
</dbReference>
<keyword evidence="6" id="KW-0282">Flagellum</keyword>
<comment type="subcellular location">
    <subcellularLocation>
        <location evidence="1 4">Periplasm</location>
    </subcellularLocation>
</comment>
<feature type="chain" id="PRO_5031590437" description="Flagella basal body P-ring formation protein FlgA" evidence="4">
    <location>
        <begin position="22"/>
        <end position="231"/>
    </location>
</feature>
<name>A0A7Y9IZ93_9BURK</name>
<dbReference type="AlphaFoldDB" id="A0A7Y9IZ93"/>
<evidence type="ECO:0000256" key="3">
    <source>
        <dbReference type="ARBA" id="ARBA00022764"/>
    </source>
</evidence>